<dbReference type="PANTHER" id="PTHR43133">
    <property type="entry name" value="RNA POLYMERASE ECF-TYPE SIGMA FACTO"/>
    <property type="match status" value="1"/>
</dbReference>
<sequence length="200" mass="24255">MGKIRLTDRPKFAYRNEESDSEEYILYHRCSLMVEKYIKMHVHNIEDVYNLRQEVLLKVLEGLDKSYYEQGHFFQWVMTIAVNMVNDYYRRKKNAPVLVALEDNVAQVFVSEKTFYRREKQLLKCERIYIEIMNILQSFTPFERELIEDLFFHNLSFRKAAEKRNISKSTCFKLCKKLLEKLQRLLRERGIDITFLKDDE</sequence>
<dbReference type="InterPro" id="IPR014284">
    <property type="entry name" value="RNA_pol_sigma-70_dom"/>
</dbReference>
<reference evidence="11 12" key="1">
    <citation type="submission" date="2018-08" db="EMBL/GenBank/DDBJ databases">
        <title>A genome reference for cultivated species of the human gut microbiota.</title>
        <authorList>
            <person name="Zou Y."/>
            <person name="Xue W."/>
            <person name="Luo G."/>
        </authorList>
    </citation>
    <scope>NUCLEOTIDE SEQUENCE [LARGE SCALE GENOMIC DNA]</scope>
    <source>
        <strain evidence="10 13">AF39-11</strain>
        <strain evidence="9 14">AM17-44</strain>
        <strain evidence="8 12">AM31-10</strain>
        <strain evidence="7 11">OM06-2</strain>
    </source>
</reference>
<dbReference type="Gene3D" id="1.10.10.10">
    <property type="entry name" value="Winged helix-like DNA-binding domain superfamily/Winged helix DNA-binding domain"/>
    <property type="match status" value="1"/>
</dbReference>
<organism evidence="7 11">
    <name type="scientific">Phocaeicola plebeius</name>
    <dbReference type="NCBI Taxonomy" id="310297"/>
    <lineage>
        <taxon>Bacteria</taxon>
        <taxon>Pseudomonadati</taxon>
        <taxon>Bacteroidota</taxon>
        <taxon>Bacteroidia</taxon>
        <taxon>Bacteroidales</taxon>
        <taxon>Bacteroidaceae</taxon>
        <taxon>Phocaeicola</taxon>
    </lineage>
</organism>
<keyword evidence="2" id="KW-0805">Transcription regulation</keyword>
<dbReference type="InterPro" id="IPR013324">
    <property type="entry name" value="RNA_pol_sigma_r3/r4-like"/>
</dbReference>
<evidence type="ECO:0000313" key="11">
    <source>
        <dbReference type="Proteomes" id="UP000260814"/>
    </source>
</evidence>
<dbReference type="PANTHER" id="PTHR43133:SF8">
    <property type="entry name" value="RNA POLYMERASE SIGMA FACTOR HI_1459-RELATED"/>
    <property type="match status" value="1"/>
</dbReference>
<accession>A0A3E4ZEE0</accession>
<dbReference type="EMBL" id="QROI01000011">
    <property type="protein sequence ID" value="RHL15316.1"/>
    <property type="molecule type" value="Genomic_DNA"/>
</dbReference>
<dbReference type="Proteomes" id="UP000260814">
    <property type="component" value="Unassembled WGS sequence"/>
</dbReference>
<protein>
    <submittedName>
        <fullName evidence="7">Sigma-70 family RNA polymerase sigma factor</fullName>
    </submittedName>
</protein>
<dbReference type="EMBL" id="QRJS01000007">
    <property type="protein sequence ID" value="RHH48002.1"/>
    <property type="molecule type" value="Genomic_DNA"/>
</dbReference>
<evidence type="ECO:0000313" key="7">
    <source>
        <dbReference type="EMBL" id="RGM93454.1"/>
    </source>
</evidence>
<evidence type="ECO:0000256" key="4">
    <source>
        <dbReference type="ARBA" id="ARBA00023125"/>
    </source>
</evidence>
<dbReference type="GO" id="GO:0003677">
    <property type="term" value="F:DNA binding"/>
    <property type="evidence" value="ECO:0007669"/>
    <property type="project" value="UniProtKB-KW"/>
</dbReference>
<comment type="caution">
    <text evidence="7">The sequence shown here is derived from an EMBL/GenBank/DDBJ whole genome shotgun (WGS) entry which is preliminary data.</text>
</comment>
<feature type="domain" description="RNA polymerase sigma-70 region 2" evidence="6">
    <location>
        <begin position="26"/>
        <end position="93"/>
    </location>
</feature>
<evidence type="ECO:0000256" key="1">
    <source>
        <dbReference type="ARBA" id="ARBA00010641"/>
    </source>
</evidence>
<dbReference type="Gene3D" id="1.10.1740.10">
    <property type="match status" value="1"/>
</dbReference>
<gene>
    <name evidence="10" type="ORF">DW035_08290</name>
    <name evidence="9" type="ORF">DW204_04100</name>
    <name evidence="8" type="ORF">DW789_14505</name>
    <name evidence="7" type="ORF">DXB87_00080</name>
</gene>
<dbReference type="AlphaFoldDB" id="A0A3E4ZEE0"/>
<name>A0A3E4ZEE0_9BACT</name>
<dbReference type="InterPro" id="IPR039425">
    <property type="entry name" value="RNA_pol_sigma-70-like"/>
</dbReference>
<dbReference type="SUPFAM" id="SSF88946">
    <property type="entry name" value="Sigma2 domain of RNA polymerase sigma factors"/>
    <property type="match status" value="1"/>
</dbReference>
<proteinExistence type="inferred from homology"/>
<comment type="similarity">
    <text evidence="1">Belongs to the sigma-70 factor family. ECF subfamily.</text>
</comment>
<dbReference type="GO" id="GO:0016987">
    <property type="term" value="F:sigma factor activity"/>
    <property type="evidence" value="ECO:0007669"/>
    <property type="project" value="UniProtKB-KW"/>
</dbReference>
<keyword evidence="3" id="KW-0731">Sigma factor</keyword>
<dbReference type="GO" id="GO:0006352">
    <property type="term" value="P:DNA-templated transcription initiation"/>
    <property type="evidence" value="ECO:0007669"/>
    <property type="project" value="InterPro"/>
</dbReference>
<evidence type="ECO:0000313" key="13">
    <source>
        <dbReference type="Proteomes" id="UP000284916"/>
    </source>
</evidence>
<dbReference type="InterPro" id="IPR036388">
    <property type="entry name" value="WH-like_DNA-bd_sf"/>
</dbReference>
<dbReference type="Proteomes" id="UP000284361">
    <property type="component" value="Unassembled WGS sequence"/>
</dbReference>
<evidence type="ECO:0000313" key="8">
    <source>
        <dbReference type="EMBL" id="RHD48851.1"/>
    </source>
</evidence>
<evidence type="ECO:0000256" key="3">
    <source>
        <dbReference type="ARBA" id="ARBA00023082"/>
    </source>
</evidence>
<evidence type="ECO:0000313" key="12">
    <source>
        <dbReference type="Proteomes" id="UP000284361"/>
    </source>
</evidence>
<dbReference type="EMBL" id="QSJG01000043">
    <property type="protein sequence ID" value="RHD48851.1"/>
    <property type="molecule type" value="Genomic_DNA"/>
</dbReference>
<dbReference type="EMBL" id="QSTW01000001">
    <property type="protein sequence ID" value="RGM93454.1"/>
    <property type="molecule type" value="Genomic_DNA"/>
</dbReference>
<evidence type="ECO:0000256" key="2">
    <source>
        <dbReference type="ARBA" id="ARBA00023015"/>
    </source>
</evidence>
<evidence type="ECO:0000256" key="5">
    <source>
        <dbReference type="ARBA" id="ARBA00023163"/>
    </source>
</evidence>
<dbReference type="Proteomes" id="UP000284916">
    <property type="component" value="Unassembled WGS sequence"/>
</dbReference>
<evidence type="ECO:0000313" key="14">
    <source>
        <dbReference type="Proteomes" id="UP000284998"/>
    </source>
</evidence>
<dbReference type="NCBIfam" id="TIGR02937">
    <property type="entry name" value="sigma70-ECF"/>
    <property type="match status" value="1"/>
</dbReference>
<dbReference type="InterPro" id="IPR013325">
    <property type="entry name" value="RNA_pol_sigma_r2"/>
</dbReference>
<dbReference type="RefSeq" id="WP_117700479.1">
    <property type="nucleotide sequence ID" value="NZ_CAUCUV010000045.1"/>
</dbReference>
<keyword evidence="4" id="KW-0238">DNA-binding</keyword>
<dbReference type="SUPFAM" id="SSF88659">
    <property type="entry name" value="Sigma3 and sigma4 domains of RNA polymerase sigma factors"/>
    <property type="match status" value="1"/>
</dbReference>
<evidence type="ECO:0000313" key="9">
    <source>
        <dbReference type="EMBL" id="RHH48002.1"/>
    </source>
</evidence>
<keyword evidence="5" id="KW-0804">Transcription</keyword>
<dbReference type="InterPro" id="IPR007627">
    <property type="entry name" value="RNA_pol_sigma70_r2"/>
</dbReference>
<dbReference type="Proteomes" id="UP000284998">
    <property type="component" value="Unassembled WGS sequence"/>
</dbReference>
<evidence type="ECO:0000313" key="10">
    <source>
        <dbReference type="EMBL" id="RHL15316.1"/>
    </source>
</evidence>
<evidence type="ECO:0000259" key="6">
    <source>
        <dbReference type="Pfam" id="PF04542"/>
    </source>
</evidence>
<dbReference type="Pfam" id="PF04542">
    <property type="entry name" value="Sigma70_r2"/>
    <property type="match status" value="1"/>
</dbReference>